<dbReference type="Gene3D" id="1.20.144.10">
    <property type="entry name" value="Phosphatidic acid phosphatase type 2/haloperoxidase"/>
    <property type="match status" value="1"/>
</dbReference>
<evidence type="ECO:0000259" key="2">
    <source>
        <dbReference type="SMART" id="SM00014"/>
    </source>
</evidence>
<dbReference type="EMBL" id="BAAAZO010000011">
    <property type="protein sequence ID" value="GAA3632661.1"/>
    <property type="molecule type" value="Genomic_DNA"/>
</dbReference>
<dbReference type="Proteomes" id="UP001501074">
    <property type="component" value="Unassembled WGS sequence"/>
</dbReference>
<feature type="transmembrane region" description="Helical" evidence="1">
    <location>
        <begin position="207"/>
        <end position="226"/>
    </location>
</feature>
<feature type="transmembrane region" description="Helical" evidence="1">
    <location>
        <begin position="24"/>
        <end position="46"/>
    </location>
</feature>
<dbReference type="SMART" id="SM00014">
    <property type="entry name" value="acidPPc"/>
    <property type="match status" value="1"/>
</dbReference>
<sequence>MSSFLTRWEADTSAPPKKVAARDVVLRAVLPMAAWWLVVVAGGWLLTNGPLKSLGRSEESVNRQFEDSRTSILNHITLIFSWVGATASIVGLCLVVVALVLWRTKQWWYSVVPLLAITLQSLVFFFATLVIDRERPDVEQLDDSPPTSSYPSGHTGATTALYFSFALMALRIRHPVLRAVVMTVCVAMPFLVAWARLYRGMHHVSDVSVAVLNGLVAVLLAWAWLGRSGNGKNQTRA</sequence>
<reference evidence="4" key="1">
    <citation type="journal article" date="2019" name="Int. J. Syst. Evol. Microbiol.">
        <title>The Global Catalogue of Microorganisms (GCM) 10K type strain sequencing project: providing services to taxonomists for standard genome sequencing and annotation.</title>
        <authorList>
            <consortium name="The Broad Institute Genomics Platform"/>
            <consortium name="The Broad Institute Genome Sequencing Center for Infectious Disease"/>
            <person name="Wu L."/>
            <person name="Ma J."/>
        </authorList>
    </citation>
    <scope>NUCLEOTIDE SEQUENCE [LARGE SCALE GENOMIC DNA]</scope>
    <source>
        <strain evidence="4">JCM 16902</strain>
    </source>
</reference>
<proteinExistence type="predicted"/>
<dbReference type="PANTHER" id="PTHR14969">
    <property type="entry name" value="SPHINGOSINE-1-PHOSPHATE PHOSPHOHYDROLASE"/>
    <property type="match status" value="1"/>
</dbReference>
<dbReference type="InterPro" id="IPR000326">
    <property type="entry name" value="PAP2/HPO"/>
</dbReference>
<gene>
    <name evidence="3" type="ORF">GCM10022223_58660</name>
</gene>
<keyword evidence="1" id="KW-1133">Transmembrane helix</keyword>
<dbReference type="InterPro" id="IPR036938">
    <property type="entry name" value="PAP2/HPO_sf"/>
</dbReference>
<evidence type="ECO:0000256" key="1">
    <source>
        <dbReference type="SAM" id="Phobius"/>
    </source>
</evidence>
<comment type="caution">
    <text evidence="3">The sequence shown here is derived from an EMBL/GenBank/DDBJ whole genome shotgun (WGS) entry which is preliminary data.</text>
</comment>
<dbReference type="Pfam" id="PF01569">
    <property type="entry name" value="PAP2"/>
    <property type="match status" value="1"/>
</dbReference>
<organism evidence="3 4">
    <name type="scientific">Kineosporia mesophila</name>
    <dbReference type="NCBI Taxonomy" id="566012"/>
    <lineage>
        <taxon>Bacteria</taxon>
        <taxon>Bacillati</taxon>
        <taxon>Actinomycetota</taxon>
        <taxon>Actinomycetes</taxon>
        <taxon>Kineosporiales</taxon>
        <taxon>Kineosporiaceae</taxon>
        <taxon>Kineosporia</taxon>
    </lineage>
</organism>
<keyword evidence="4" id="KW-1185">Reference proteome</keyword>
<keyword evidence="1" id="KW-0472">Membrane</keyword>
<name>A0ABP7AHJ7_9ACTN</name>
<dbReference type="PANTHER" id="PTHR14969:SF13">
    <property type="entry name" value="AT30094P"/>
    <property type="match status" value="1"/>
</dbReference>
<protein>
    <recommendedName>
        <fullName evidence="2">Phosphatidic acid phosphatase type 2/haloperoxidase domain-containing protein</fullName>
    </recommendedName>
</protein>
<keyword evidence="1" id="KW-0812">Transmembrane</keyword>
<feature type="transmembrane region" description="Helical" evidence="1">
    <location>
        <begin position="177"/>
        <end position="195"/>
    </location>
</feature>
<feature type="domain" description="Phosphatidic acid phosphatase type 2/haloperoxidase" evidence="2">
    <location>
        <begin position="112"/>
        <end position="222"/>
    </location>
</feature>
<evidence type="ECO:0000313" key="4">
    <source>
        <dbReference type="Proteomes" id="UP001501074"/>
    </source>
</evidence>
<accession>A0ABP7AHJ7</accession>
<evidence type="ECO:0000313" key="3">
    <source>
        <dbReference type="EMBL" id="GAA3632661.1"/>
    </source>
</evidence>
<dbReference type="SUPFAM" id="SSF48317">
    <property type="entry name" value="Acid phosphatase/Vanadium-dependent haloperoxidase"/>
    <property type="match status" value="1"/>
</dbReference>
<dbReference type="RefSeq" id="WP_231483915.1">
    <property type="nucleotide sequence ID" value="NZ_BAAAZO010000011.1"/>
</dbReference>
<feature type="transmembrane region" description="Helical" evidence="1">
    <location>
        <begin position="151"/>
        <end position="170"/>
    </location>
</feature>
<feature type="transmembrane region" description="Helical" evidence="1">
    <location>
        <begin position="108"/>
        <end position="131"/>
    </location>
</feature>
<feature type="transmembrane region" description="Helical" evidence="1">
    <location>
        <begin position="79"/>
        <end position="101"/>
    </location>
</feature>